<dbReference type="Gene3D" id="3.40.50.1820">
    <property type="entry name" value="alpha/beta hydrolase"/>
    <property type="match status" value="1"/>
</dbReference>
<dbReference type="NCBIfam" id="TIGR00976">
    <property type="entry name" value="CocE_NonD"/>
    <property type="match status" value="1"/>
</dbReference>
<keyword evidence="2" id="KW-1133">Transmembrane helix</keyword>
<keyword evidence="2" id="KW-0472">Membrane</keyword>
<dbReference type="InterPro" id="IPR008979">
    <property type="entry name" value="Galactose-bd-like_sf"/>
</dbReference>
<keyword evidence="2" id="KW-0812">Transmembrane</keyword>
<dbReference type="Gene3D" id="2.60.120.260">
    <property type="entry name" value="Galactose-binding domain-like"/>
    <property type="match status" value="1"/>
</dbReference>
<feature type="transmembrane region" description="Helical" evidence="2">
    <location>
        <begin position="55"/>
        <end position="77"/>
    </location>
</feature>
<dbReference type="InterPro" id="IPR000383">
    <property type="entry name" value="Xaa-Pro-like_dom"/>
</dbReference>
<dbReference type="AlphaFoldDB" id="A0A371K2B5"/>
<dbReference type="InterPro" id="IPR013736">
    <property type="entry name" value="Xaa-Pro_dipept_C"/>
</dbReference>
<evidence type="ECO:0000259" key="3">
    <source>
        <dbReference type="SMART" id="SM00939"/>
    </source>
</evidence>
<proteinExistence type="predicted"/>
<accession>A0A371K2B5</accession>
<evidence type="ECO:0000313" key="4">
    <source>
        <dbReference type="EMBL" id="RDZ28038.1"/>
    </source>
</evidence>
<evidence type="ECO:0000313" key="5">
    <source>
        <dbReference type="Proteomes" id="UP000264492"/>
    </source>
</evidence>
<keyword evidence="5" id="KW-1185">Reference proteome</keyword>
<reference evidence="4 5" key="1">
    <citation type="submission" date="2018-08" db="EMBL/GenBank/DDBJ databases">
        <title>Lysobacter sp. zong2l5, whole genome shotgun sequence.</title>
        <authorList>
            <person name="Zhang X."/>
            <person name="Feng G."/>
            <person name="Zhu H."/>
        </authorList>
    </citation>
    <scope>NUCLEOTIDE SEQUENCE [LARGE SCALE GENOMIC DNA]</scope>
    <source>
        <strain evidence="5">zong2l5</strain>
    </source>
</reference>
<sequence>MTRRGPSFAPMARRAQDIAAPPDPVAWLCDHQPAGCIQSGDPSLRLGGRMLRTTVLSALFGLCLSGAAIAAPLAPAYPLPAAVADDPAWLDTVMPALAKRLLNEGGELEPSQRFRLQLVAGDYAAAERTLEQIGATPSAGPVPVRPNFIQYRLYARALALQAAESGLGFDAALTRAFEQLVASMDDPNAALALRVLNVEPADPPRQQRALADALAPLRTQPVLDRNGALALVRAYQVQRNYAALLPRLPALVAADDARRYLIERDVKVATPDGATVCAQIVRQRKAPTRQPTLLNFTIYADPATTLNEARRSAAHGYVGITGTSRGKACSPDVAVPYEHDGRDAAALIDWIAAQPWSDGRVGMYGGSYEGFTQWAAAKRRPKALKALMPSVTGAPGLDVPMEGGIFYGFQYYWPFYVTNNRQVDNAPLEDYARWNRMYQAWYTSGRAYNELPQIDGTPNPIYLRWLSHPDYDAYWQDMIPYRDEFAALDLPVLTTTGYYDGAQIGALYYLRQHYRYRPQAEHYLVIGPYNHISGQRGTVSTGDTLRGYRLDPEAQIDLGVLRYQWFDYVFKGAPKPALLADRINYQVMGANVWKHAPSLAAMAQRRERLYFGAKAGDGTYAFAAAAPAADRYAEQVIDMRDRSDAQRIVPGGGIVDKDLDTADSVVFVSEPFKEAEEFSGLFSGQLDLQVNKRDFDFNISLYEKMPDGRYFELSRYQSRASYVADPSRRQLLEPGQRTTLNFEAGRATSRRMQPGSRLIAVVSVLRNPQQEINYGTGKPVATETIADAGDPVRVRWYASSHLDLPLSRSSP</sequence>
<gene>
    <name evidence="4" type="ORF">DX914_02505</name>
</gene>
<feature type="domain" description="Xaa-Pro dipeptidyl-peptidase C-terminal" evidence="3">
    <location>
        <begin position="563"/>
        <end position="795"/>
    </location>
</feature>
<dbReference type="EMBL" id="QTSU01000001">
    <property type="protein sequence ID" value="RDZ28038.1"/>
    <property type="molecule type" value="Genomic_DNA"/>
</dbReference>
<dbReference type="GO" id="GO:0008239">
    <property type="term" value="F:dipeptidyl-peptidase activity"/>
    <property type="evidence" value="ECO:0007669"/>
    <property type="project" value="InterPro"/>
</dbReference>
<dbReference type="Pfam" id="PF02129">
    <property type="entry name" value="Peptidase_S15"/>
    <property type="match status" value="1"/>
</dbReference>
<dbReference type="Pfam" id="PF08530">
    <property type="entry name" value="PepX_C"/>
    <property type="match status" value="1"/>
</dbReference>
<dbReference type="Proteomes" id="UP000264492">
    <property type="component" value="Unassembled WGS sequence"/>
</dbReference>
<keyword evidence="1 4" id="KW-0378">Hydrolase</keyword>
<evidence type="ECO:0000256" key="1">
    <source>
        <dbReference type="ARBA" id="ARBA00022801"/>
    </source>
</evidence>
<organism evidence="4 5">
    <name type="scientific">Lysobacter silvisoli</name>
    <dbReference type="NCBI Taxonomy" id="2293254"/>
    <lineage>
        <taxon>Bacteria</taxon>
        <taxon>Pseudomonadati</taxon>
        <taxon>Pseudomonadota</taxon>
        <taxon>Gammaproteobacteria</taxon>
        <taxon>Lysobacterales</taxon>
        <taxon>Lysobacteraceae</taxon>
        <taxon>Lysobacter</taxon>
    </lineage>
</organism>
<dbReference type="InterPro" id="IPR029058">
    <property type="entry name" value="AB_hydrolase_fold"/>
</dbReference>
<protein>
    <submittedName>
        <fullName evidence="4">CocE/NonD family hydrolase</fullName>
    </submittedName>
</protein>
<evidence type="ECO:0000256" key="2">
    <source>
        <dbReference type="SAM" id="Phobius"/>
    </source>
</evidence>
<comment type="caution">
    <text evidence="4">The sequence shown here is derived from an EMBL/GenBank/DDBJ whole genome shotgun (WGS) entry which is preliminary data.</text>
</comment>
<dbReference type="SUPFAM" id="SSF53474">
    <property type="entry name" value="alpha/beta-Hydrolases"/>
    <property type="match status" value="1"/>
</dbReference>
<dbReference type="InterPro" id="IPR005674">
    <property type="entry name" value="CocE/Ser_esterase"/>
</dbReference>
<dbReference type="Gene3D" id="1.10.3020.10">
    <property type="entry name" value="alpha-amino acid ester hydrolase ( Helical cap domain)"/>
    <property type="match status" value="1"/>
</dbReference>
<dbReference type="SUPFAM" id="SSF49785">
    <property type="entry name" value="Galactose-binding domain-like"/>
    <property type="match status" value="1"/>
</dbReference>
<name>A0A371K2B5_9GAMM</name>
<dbReference type="SMART" id="SM00939">
    <property type="entry name" value="PepX_C"/>
    <property type="match status" value="1"/>
</dbReference>